<dbReference type="CDD" id="cd16331">
    <property type="entry name" value="YjgA-like"/>
    <property type="match status" value="1"/>
</dbReference>
<dbReference type="Proteomes" id="UP000218160">
    <property type="component" value="Chromosome 1"/>
</dbReference>
<dbReference type="PANTHER" id="PTHR38101">
    <property type="entry name" value="UPF0307 PROTEIN YJGA"/>
    <property type="match status" value="1"/>
</dbReference>
<dbReference type="EMBL" id="CP020660">
    <property type="protein sequence ID" value="ATF09272.1"/>
    <property type="molecule type" value="Genomic_DNA"/>
</dbReference>
<accession>A0A291B8F5</accession>
<keyword evidence="1" id="KW-0963">Cytoplasm</keyword>
<evidence type="ECO:0000256" key="3">
    <source>
        <dbReference type="ARBA" id="ARBA00022730"/>
    </source>
</evidence>
<dbReference type="Pfam" id="PF04751">
    <property type="entry name" value="DarP"/>
    <property type="match status" value="1"/>
</dbReference>
<evidence type="ECO:0000313" key="6">
    <source>
        <dbReference type="Proteomes" id="UP000218160"/>
    </source>
</evidence>
<dbReference type="NCBIfam" id="NF003593">
    <property type="entry name" value="PRK05255.1-1"/>
    <property type="match status" value="1"/>
</dbReference>
<evidence type="ECO:0000256" key="4">
    <source>
        <dbReference type="ARBA" id="ARBA00022884"/>
    </source>
</evidence>
<keyword evidence="3" id="KW-0699">rRNA-binding</keyword>
<sequence>MKALQKLGAQLVDLKPAILAKFPLEENLRIAIVDAQHFKKEARRRQLQFIGKIMRTADLKSIQVAFHLLNNKHGQQSIELQKLGKLRDRLITEGDKVINDVVKQYASTNRQKLRQLVRQAKKELEANKFSKASKEIFHMLRILKTESEEQSSFRS</sequence>
<organism evidence="5 6">
    <name type="scientific">Candidatus Enterovibrio altilux</name>
    <dbReference type="NCBI Taxonomy" id="1927128"/>
    <lineage>
        <taxon>Bacteria</taxon>
        <taxon>Pseudomonadati</taxon>
        <taxon>Pseudomonadota</taxon>
        <taxon>Gammaproteobacteria</taxon>
        <taxon>Vibrionales</taxon>
        <taxon>Vibrionaceae</taxon>
        <taxon>Enterovibrio</taxon>
    </lineage>
</organism>
<dbReference type="GO" id="GO:0019843">
    <property type="term" value="F:rRNA binding"/>
    <property type="evidence" value="ECO:0007669"/>
    <property type="project" value="UniProtKB-KW"/>
</dbReference>
<keyword evidence="6" id="KW-1185">Reference proteome</keyword>
<dbReference type="InterPro" id="IPR006839">
    <property type="entry name" value="DarP"/>
</dbReference>
<keyword evidence="2" id="KW-0690">Ribosome biogenesis</keyword>
<name>A0A291B8F5_9GAMM</name>
<dbReference type="PANTHER" id="PTHR38101:SF1">
    <property type="entry name" value="UPF0307 PROTEIN YJGA"/>
    <property type="match status" value="1"/>
</dbReference>
<dbReference type="GO" id="GO:0005829">
    <property type="term" value="C:cytosol"/>
    <property type="evidence" value="ECO:0007669"/>
    <property type="project" value="TreeGrafter"/>
</dbReference>
<evidence type="ECO:0000256" key="1">
    <source>
        <dbReference type="ARBA" id="ARBA00022490"/>
    </source>
</evidence>
<gene>
    <name evidence="5" type="ORF">BTN50_0758</name>
</gene>
<dbReference type="SUPFAM" id="SSF158710">
    <property type="entry name" value="PSPTO4464-like"/>
    <property type="match status" value="1"/>
</dbReference>
<dbReference type="KEGG" id="elux:BTN50_0758"/>
<dbReference type="AlphaFoldDB" id="A0A291B8F5"/>
<evidence type="ECO:0000313" key="5">
    <source>
        <dbReference type="EMBL" id="ATF09272.1"/>
    </source>
</evidence>
<dbReference type="Gene3D" id="1.10.60.30">
    <property type="entry name" value="PSPTO4464-like domains"/>
    <property type="match status" value="2"/>
</dbReference>
<dbReference type="GO" id="GO:0042254">
    <property type="term" value="P:ribosome biogenesis"/>
    <property type="evidence" value="ECO:0007669"/>
    <property type="project" value="UniProtKB-KW"/>
</dbReference>
<proteinExistence type="predicted"/>
<protein>
    <submittedName>
        <fullName evidence="5">Alpha helix protein</fullName>
    </submittedName>
</protein>
<dbReference type="PIRSF" id="PIRSF016183">
    <property type="entry name" value="UCP016183"/>
    <property type="match status" value="1"/>
</dbReference>
<keyword evidence="4" id="KW-0694">RNA-binding</keyword>
<dbReference type="InterPro" id="IPR023153">
    <property type="entry name" value="DarP_sf"/>
</dbReference>
<reference evidence="6" key="1">
    <citation type="submission" date="2017-04" db="EMBL/GenBank/DDBJ databases">
        <title>Genome evolution of the luminous symbionts of deep sea anglerfish.</title>
        <authorList>
            <person name="Hendry T.A."/>
        </authorList>
    </citation>
    <scope>NUCLEOTIDE SEQUENCE [LARGE SCALE GENOMIC DNA]</scope>
</reference>
<evidence type="ECO:0000256" key="2">
    <source>
        <dbReference type="ARBA" id="ARBA00022517"/>
    </source>
</evidence>